<dbReference type="EMBL" id="CP002083">
    <property type="protein sequence ID" value="ADJ22934.1"/>
    <property type="molecule type" value="Genomic_DNA"/>
</dbReference>
<dbReference type="Pfam" id="PF09343">
    <property type="entry name" value="DUF2460"/>
    <property type="match status" value="1"/>
</dbReference>
<dbReference type="eggNOG" id="COG5448">
    <property type="taxonomic scope" value="Bacteria"/>
</dbReference>
<dbReference type="InterPro" id="IPR011740">
    <property type="entry name" value="DUF2460"/>
</dbReference>
<name>D8JVP5_HYPDA</name>
<dbReference type="AlphaFoldDB" id="D8JVP5"/>
<feature type="domain" description="DUF2460" evidence="2">
    <location>
        <begin position="4"/>
        <end position="211"/>
    </location>
</feature>
<evidence type="ECO:0000313" key="4">
    <source>
        <dbReference type="Proteomes" id="UP000002033"/>
    </source>
</evidence>
<dbReference type="OrthoDB" id="1685145at2"/>
<proteinExistence type="predicted"/>
<gene>
    <name evidence="3" type="ordered locus">Hden_1120</name>
</gene>
<evidence type="ECO:0000256" key="1">
    <source>
        <dbReference type="SAM" id="MobiDB-lite"/>
    </source>
</evidence>
<dbReference type="Proteomes" id="UP000002033">
    <property type="component" value="Chromosome"/>
</dbReference>
<dbReference type="NCBIfam" id="TIGR02217">
    <property type="entry name" value="chp_TIGR02217"/>
    <property type="match status" value="1"/>
</dbReference>
<keyword evidence="4" id="KW-1185">Reference proteome</keyword>
<feature type="region of interest" description="Disordered" evidence="1">
    <location>
        <begin position="1"/>
        <end position="20"/>
    </location>
</feature>
<dbReference type="RefSeq" id="WP_013215149.1">
    <property type="nucleotide sequence ID" value="NC_014313.1"/>
</dbReference>
<organism evidence="3 4">
    <name type="scientific">Hyphomicrobium denitrificans (strain ATCC 51888 / DSM 1869 / NCIMB 11706 / TK 0415)</name>
    <dbReference type="NCBI Taxonomy" id="582899"/>
    <lineage>
        <taxon>Bacteria</taxon>
        <taxon>Pseudomonadati</taxon>
        <taxon>Pseudomonadota</taxon>
        <taxon>Alphaproteobacteria</taxon>
        <taxon>Hyphomicrobiales</taxon>
        <taxon>Hyphomicrobiaceae</taxon>
        <taxon>Hyphomicrobium</taxon>
    </lineage>
</organism>
<protein>
    <recommendedName>
        <fullName evidence="2">DUF2460 domain-containing protein</fullName>
    </recommendedName>
</protein>
<reference evidence="4" key="1">
    <citation type="journal article" date="2011" name="J. Bacteriol.">
        <title>Genome sequences of eight morphologically diverse alphaproteobacteria.</title>
        <authorList>
            <consortium name="US DOE Joint Genome Institute"/>
            <person name="Brown P.J."/>
            <person name="Kysela D.T."/>
            <person name="Buechlein A."/>
            <person name="Hemmerich C."/>
            <person name="Brun Y.V."/>
        </authorList>
    </citation>
    <scope>NUCLEOTIDE SEQUENCE [LARGE SCALE GENOMIC DNA]</scope>
    <source>
        <strain evidence="4">ATCC 51888 / DSM 1869 / NCIB 11706 / TK 0415</strain>
    </source>
</reference>
<evidence type="ECO:0000259" key="2">
    <source>
        <dbReference type="Pfam" id="PF09343"/>
    </source>
</evidence>
<dbReference type="HOGENOM" id="CLU_114534_0_0_5"/>
<dbReference type="KEGG" id="hdn:Hden_1120"/>
<evidence type="ECO:0000313" key="3">
    <source>
        <dbReference type="EMBL" id="ADJ22934.1"/>
    </source>
</evidence>
<sequence>MSFHDVRFPTAISRNAQGGPERRTDVVVLGSGYEERNSRWADSRRSYNAGYGAKSLDDLHQIIAFFEERRGRLHAFRWRDPMDWKSCAPNASVSPLDQDLGSGDGAKTEFQLRRIYGTAFAPWARDIKKPVANTVSIAVAGVERVSGTDFAVDPSTGVVTFLAGHIPAAGQSVTAGFEFDVPVRFDTDKLEINLSGFTSGAIPNIPIVEVRL</sequence>
<accession>D8JVP5</accession>
<dbReference type="STRING" id="582899.Hden_1120"/>